<comment type="caution">
    <text evidence="8">The sequence shown here is derived from an EMBL/GenBank/DDBJ whole genome shotgun (WGS) entry which is preliminary data.</text>
</comment>
<evidence type="ECO:0000313" key="8">
    <source>
        <dbReference type="EMBL" id="TQD40533.1"/>
    </source>
</evidence>
<evidence type="ECO:0000256" key="2">
    <source>
        <dbReference type="ARBA" id="ARBA00022722"/>
    </source>
</evidence>
<dbReference type="GO" id="GO:0016787">
    <property type="term" value="F:hydrolase activity"/>
    <property type="evidence" value="ECO:0007669"/>
    <property type="project" value="UniProtKB-KW"/>
</dbReference>
<evidence type="ECO:0000256" key="1">
    <source>
        <dbReference type="ARBA" id="ARBA00001968"/>
    </source>
</evidence>
<dbReference type="InterPro" id="IPR013551">
    <property type="entry name" value="YicC-like_C"/>
</dbReference>
<evidence type="ECO:0000256" key="3">
    <source>
        <dbReference type="ARBA" id="ARBA00022759"/>
    </source>
</evidence>
<dbReference type="NCBIfam" id="TIGR00255">
    <property type="entry name" value="YicC/YloC family endoribonuclease"/>
    <property type="match status" value="1"/>
</dbReference>
<evidence type="ECO:0000313" key="9">
    <source>
        <dbReference type="Proteomes" id="UP000317169"/>
    </source>
</evidence>
<dbReference type="InterPro" id="IPR005229">
    <property type="entry name" value="YicC/YloC-like"/>
</dbReference>
<dbReference type="Pfam" id="PF03755">
    <property type="entry name" value="YicC-like_N"/>
    <property type="match status" value="1"/>
</dbReference>
<sequence length="291" mass="33150">MIKSMTGFGKSTLELSGKKITIEIKSLNSKNLDVNARMPSQYREKELIFRNRIAKSLERGKVDFSLNTELIGENTSTVVNKPVVTNYIEQFRDLNLSGIGSSSSDAQLLEIAMKLPDALKTQKETIGQDEFLHIENALQEALVAINQYRLDEGEALEKDFLLRIKNLQELLKKVSAIDANRIDAVKERLTKAISDLIEKVDENRFEQELVYYIEKYDITEEKTRLDNHLNYFLETLSSPDSNGKKLGFIGQEIGREINTIGSKSNHAPMQKLVVQMKDELEKIKEQLLNVL</sequence>
<name>A0A507ZVP0_9FLAO</name>
<evidence type="ECO:0000256" key="4">
    <source>
        <dbReference type="ARBA" id="ARBA00022801"/>
    </source>
</evidence>
<keyword evidence="4" id="KW-0378">Hydrolase</keyword>
<feature type="domain" description="Endoribonuclease YicC-like N-terminal" evidence="6">
    <location>
        <begin position="2"/>
        <end position="157"/>
    </location>
</feature>
<dbReference type="PANTHER" id="PTHR30636:SF3">
    <property type="entry name" value="UPF0701 PROTEIN YICC"/>
    <property type="match status" value="1"/>
</dbReference>
<dbReference type="InterPro" id="IPR013527">
    <property type="entry name" value="YicC-like_N"/>
</dbReference>
<dbReference type="PANTHER" id="PTHR30636">
    <property type="entry name" value="UPF0701 PROTEIN YICC"/>
    <property type="match status" value="1"/>
</dbReference>
<keyword evidence="9" id="KW-1185">Reference proteome</keyword>
<feature type="domain" description="Endoribonuclease YicC-like C-terminal" evidence="7">
    <location>
        <begin position="178"/>
        <end position="290"/>
    </location>
</feature>
<dbReference type="Proteomes" id="UP000317169">
    <property type="component" value="Unassembled WGS sequence"/>
</dbReference>
<reference evidence="8 9" key="1">
    <citation type="submission" date="2019-06" db="EMBL/GenBank/DDBJ databases">
        <title>Flavibacter putida gen. nov., sp. nov., a novel marine bacterium of the family Flavobacteriaceae isolated from coastal seawater.</title>
        <authorList>
            <person name="Feng X."/>
        </authorList>
    </citation>
    <scope>NUCLEOTIDE SEQUENCE [LARGE SCALE GENOMIC DNA]</scope>
    <source>
        <strain evidence="8 9">PLHSN227</strain>
    </source>
</reference>
<proteinExistence type="inferred from homology"/>
<accession>A0A507ZVP0</accession>
<keyword evidence="2" id="KW-0540">Nuclease</keyword>
<evidence type="ECO:0000259" key="6">
    <source>
        <dbReference type="Pfam" id="PF03755"/>
    </source>
</evidence>
<protein>
    <submittedName>
        <fullName evidence="8">YicC family protein</fullName>
    </submittedName>
</protein>
<comment type="cofactor">
    <cofactor evidence="1">
        <name>a divalent metal cation</name>
        <dbReference type="ChEBI" id="CHEBI:60240"/>
    </cofactor>
</comment>
<evidence type="ECO:0000259" key="7">
    <source>
        <dbReference type="Pfam" id="PF08340"/>
    </source>
</evidence>
<dbReference type="GO" id="GO:0004521">
    <property type="term" value="F:RNA endonuclease activity"/>
    <property type="evidence" value="ECO:0007669"/>
    <property type="project" value="InterPro"/>
</dbReference>
<keyword evidence="3" id="KW-0255">Endonuclease</keyword>
<dbReference type="OrthoDB" id="9771229at2"/>
<dbReference type="EMBL" id="VIAR01000001">
    <property type="protein sequence ID" value="TQD40533.1"/>
    <property type="molecule type" value="Genomic_DNA"/>
</dbReference>
<organism evidence="8 9">
    <name type="scientific">Haloflavibacter putidus</name>
    <dbReference type="NCBI Taxonomy" id="2576776"/>
    <lineage>
        <taxon>Bacteria</taxon>
        <taxon>Pseudomonadati</taxon>
        <taxon>Bacteroidota</taxon>
        <taxon>Flavobacteriia</taxon>
        <taxon>Flavobacteriales</taxon>
        <taxon>Flavobacteriaceae</taxon>
        <taxon>Haloflavibacter</taxon>
    </lineage>
</organism>
<dbReference type="RefSeq" id="WP_141420265.1">
    <property type="nucleotide sequence ID" value="NZ_VIAR01000001.1"/>
</dbReference>
<gene>
    <name evidence="8" type="ORF">FKR84_00725</name>
</gene>
<comment type="similarity">
    <text evidence="5">Belongs to the YicC/YloC family.</text>
</comment>
<dbReference type="AlphaFoldDB" id="A0A507ZVP0"/>
<evidence type="ECO:0000256" key="5">
    <source>
        <dbReference type="ARBA" id="ARBA00035648"/>
    </source>
</evidence>
<dbReference type="Pfam" id="PF08340">
    <property type="entry name" value="YicC-like_C"/>
    <property type="match status" value="1"/>
</dbReference>